<keyword evidence="3" id="KW-1185">Reference proteome</keyword>
<gene>
    <name evidence="2" type="ORF">GRJ2_000260400</name>
</gene>
<proteinExistence type="predicted"/>
<comment type="caution">
    <text evidence="2">The sequence shown here is derived from an EMBL/GenBank/DDBJ whole genome shotgun (WGS) entry which is preliminary data.</text>
</comment>
<dbReference type="AlphaFoldDB" id="A0ABC9VYJ3"/>
<evidence type="ECO:0000313" key="2">
    <source>
        <dbReference type="EMBL" id="GAB0177951.1"/>
    </source>
</evidence>
<name>A0ABC9VYJ3_GRUJA</name>
<evidence type="ECO:0000313" key="3">
    <source>
        <dbReference type="Proteomes" id="UP001623348"/>
    </source>
</evidence>
<protein>
    <submittedName>
        <fullName evidence="2">AN1-type zinc finger protein 5-like</fullName>
    </submittedName>
</protein>
<organism evidence="2 3">
    <name type="scientific">Grus japonensis</name>
    <name type="common">Japanese crane</name>
    <name type="synonym">Red-crowned crane</name>
    <dbReference type="NCBI Taxonomy" id="30415"/>
    <lineage>
        <taxon>Eukaryota</taxon>
        <taxon>Metazoa</taxon>
        <taxon>Chordata</taxon>
        <taxon>Craniata</taxon>
        <taxon>Vertebrata</taxon>
        <taxon>Euteleostomi</taxon>
        <taxon>Archelosauria</taxon>
        <taxon>Archosauria</taxon>
        <taxon>Dinosauria</taxon>
        <taxon>Saurischia</taxon>
        <taxon>Theropoda</taxon>
        <taxon>Coelurosauria</taxon>
        <taxon>Aves</taxon>
        <taxon>Neognathae</taxon>
        <taxon>Neoaves</taxon>
        <taxon>Gruiformes</taxon>
        <taxon>Gruidae</taxon>
        <taxon>Grus</taxon>
    </lineage>
</organism>
<reference evidence="2 3" key="1">
    <citation type="submission" date="2024-06" db="EMBL/GenBank/DDBJ databases">
        <title>The draft genome of Grus japonensis, version 3.</title>
        <authorList>
            <person name="Nabeshima K."/>
            <person name="Suzuki S."/>
            <person name="Onuma M."/>
        </authorList>
    </citation>
    <scope>NUCLEOTIDE SEQUENCE [LARGE SCALE GENOMIC DNA]</scope>
    <source>
        <strain evidence="2 3">451A</strain>
    </source>
</reference>
<accession>A0ABC9VYJ3</accession>
<dbReference type="Proteomes" id="UP001623348">
    <property type="component" value="Unassembled WGS sequence"/>
</dbReference>
<dbReference type="EMBL" id="BAAFJT010000001">
    <property type="protein sequence ID" value="GAB0177951.1"/>
    <property type="molecule type" value="Genomic_DNA"/>
</dbReference>
<evidence type="ECO:0000256" key="1">
    <source>
        <dbReference type="SAM" id="MobiDB-lite"/>
    </source>
</evidence>
<feature type="region of interest" description="Disordered" evidence="1">
    <location>
        <begin position="1"/>
        <end position="52"/>
    </location>
</feature>
<sequence>MEKTMVKQAVPLQPMEVDGGADINLQPLEDPTPEQVEAPKGGGDPVGSPCWSRLLTGPVAPWREQRTPEQVWWQDL</sequence>